<dbReference type="RefSeq" id="WP_155323036.1">
    <property type="nucleotide sequence ID" value="NZ_AP021876.1"/>
</dbReference>
<accession>A0A5K7ZRS4</accession>
<name>A0A5K7ZRS4_9BACT</name>
<dbReference type="InterPro" id="IPR051454">
    <property type="entry name" value="RNA/ubiquinone_mod_enzymes"/>
</dbReference>
<dbReference type="InterPro" id="IPR001539">
    <property type="entry name" value="Peptidase_U32"/>
</dbReference>
<gene>
    <name evidence="1" type="ORF">DSCO28_31990</name>
</gene>
<protein>
    <submittedName>
        <fullName evidence="1">Peptidase U32</fullName>
    </submittedName>
</protein>
<sequence length="656" mass="72922">MNATNAHQPIILAPAGNRAAFLAALAAGADAIYCGLKSMSARMEAKNFSLEELAQLVRLAHDRGTKVYVTLNTLIKPDEVQPAGQIIDILGRQVRPDALIVQDPGVVGLARQAGFDGEIHLSTLANVSFPRALGFVARHLNVDRVVVPRELSIDEIKAMAGACPKTLSIEAFIHGALCYGVSGRCYWSSYMGGKSGLRGRCVQPCRRYYRQGGQAVRTFSCQDFSVDVLVKILGQVKKVVSWKIEGRKKGPHYVYYTVTAYRMLRDQGHDVNIKRDALALLDQALGRERSHYRFLPQRPQTPIDTRRQTASGLFMGKVQGPAKNPWVVVRHTLLPGDVLRIGYEDEAVHSICRVTRHVPQKGRYPLKLGGTRTPRSGAPVFLTDRREKALEAMIAEVEAGGAPPEEIGPSTFTTTLPTPMLKKQRPLEMRVGRTPTRSTGRHATGIWLSETAVANIGRSAGENLWIWLPPVLWPDDQDRVAGLVSRSLEKGVRRFVLNMPWQMALFNRPQGLTLWAGPFCNAANAFCLESFRTLGFAGAFVSPELGETDILTLCRQRPLPLGIVLSGHWPLCISRTLADGMKLRVPFESPRGEQAWAEQHGPDYWIFPNWKLDITEKRRLLEQAGIQMFVHLDEPVPKDVPIKKRPGLWNWDVGLK</sequence>
<dbReference type="KEGG" id="dov:DSCO28_31990"/>
<dbReference type="PANTHER" id="PTHR30217:SF10">
    <property type="entry name" value="23S RRNA 5-HYDROXYCYTIDINE C2501 SYNTHASE"/>
    <property type="match status" value="1"/>
</dbReference>
<dbReference type="Proteomes" id="UP000425960">
    <property type="component" value="Chromosome"/>
</dbReference>
<dbReference type="AlphaFoldDB" id="A0A5K7ZRS4"/>
<dbReference type="PANTHER" id="PTHR30217">
    <property type="entry name" value="PEPTIDASE U32 FAMILY"/>
    <property type="match status" value="1"/>
</dbReference>
<evidence type="ECO:0000313" key="1">
    <source>
        <dbReference type="EMBL" id="BBO82633.1"/>
    </source>
</evidence>
<organism evidence="1 2">
    <name type="scientific">Desulfosarcina ovata subsp. sediminis</name>
    <dbReference type="NCBI Taxonomy" id="885957"/>
    <lineage>
        <taxon>Bacteria</taxon>
        <taxon>Pseudomonadati</taxon>
        <taxon>Thermodesulfobacteriota</taxon>
        <taxon>Desulfobacteria</taxon>
        <taxon>Desulfobacterales</taxon>
        <taxon>Desulfosarcinaceae</taxon>
        <taxon>Desulfosarcina</taxon>
    </lineage>
</organism>
<reference evidence="1 2" key="1">
    <citation type="submission" date="2019-11" db="EMBL/GenBank/DDBJ databases">
        <title>Comparative genomics of hydrocarbon-degrading Desulfosarcina strains.</title>
        <authorList>
            <person name="Watanabe M."/>
            <person name="Kojima H."/>
            <person name="Fukui M."/>
        </authorList>
    </citation>
    <scope>NUCLEOTIDE SEQUENCE [LARGE SCALE GENOMIC DNA]</scope>
    <source>
        <strain evidence="1 2">28bB2T</strain>
    </source>
</reference>
<evidence type="ECO:0000313" key="2">
    <source>
        <dbReference type="Proteomes" id="UP000425960"/>
    </source>
</evidence>
<proteinExistence type="predicted"/>
<dbReference type="EMBL" id="AP021876">
    <property type="protein sequence ID" value="BBO82633.1"/>
    <property type="molecule type" value="Genomic_DNA"/>
</dbReference>
<dbReference type="Pfam" id="PF01136">
    <property type="entry name" value="Peptidase_U32"/>
    <property type="match status" value="1"/>
</dbReference>